<evidence type="ECO:0000256" key="2">
    <source>
        <dbReference type="ARBA" id="ARBA00022679"/>
    </source>
</evidence>
<dbReference type="InterPro" id="IPR029063">
    <property type="entry name" value="SAM-dependent_MTases_sf"/>
</dbReference>
<dbReference type="AlphaFoldDB" id="A0AB32WSH8"/>
<evidence type="ECO:0000256" key="3">
    <source>
        <dbReference type="ARBA" id="ARBA00022691"/>
    </source>
</evidence>
<protein>
    <submittedName>
        <fullName evidence="7">Methyltransferase-like protein 23 isoform X1</fullName>
    </submittedName>
</protein>
<dbReference type="Gene3D" id="3.40.50.150">
    <property type="entry name" value="Vaccinia Virus protein VP39"/>
    <property type="match status" value="1"/>
</dbReference>
<reference evidence="7" key="2">
    <citation type="submission" date="2025-08" db="UniProtKB">
        <authorList>
            <consortium name="RefSeq"/>
        </authorList>
    </citation>
    <scope>IDENTIFICATION</scope>
</reference>
<evidence type="ECO:0000256" key="4">
    <source>
        <dbReference type="ARBA" id="ARBA00043988"/>
    </source>
</evidence>
<dbReference type="GeneID" id="18610718"/>
<proteinExistence type="inferred from homology"/>
<feature type="compositionally biased region" description="Acidic residues" evidence="5">
    <location>
        <begin position="1"/>
        <end position="16"/>
    </location>
</feature>
<evidence type="ECO:0000256" key="1">
    <source>
        <dbReference type="ARBA" id="ARBA00022603"/>
    </source>
</evidence>
<dbReference type="RefSeq" id="XP_017980953.1">
    <property type="nucleotide sequence ID" value="XM_018125464.1"/>
</dbReference>
<dbReference type="GO" id="GO:0032259">
    <property type="term" value="P:methylation"/>
    <property type="evidence" value="ECO:0007669"/>
    <property type="project" value="UniProtKB-KW"/>
</dbReference>
<dbReference type="PANTHER" id="PTHR14614">
    <property type="entry name" value="HEPATOCELLULAR CARCINOMA-ASSOCIATED ANTIGEN"/>
    <property type="match status" value="1"/>
</dbReference>
<evidence type="ECO:0000256" key="5">
    <source>
        <dbReference type="SAM" id="MobiDB-lite"/>
    </source>
</evidence>
<dbReference type="GO" id="GO:0008168">
    <property type="term" value="F:methyltransferase activity"/>
    <property type="evidence" value="ECO:0007669"/>
    <property type="project" value="UniProtKB-KW"/>
</dbReference>
<evidence type="ECO:0000313" key="7">
    <source>
        <dbReference type="RefSeq" id="XP_017980953.1"/>
    </source>
</evidence>
<accession>A0AB32WSH8</accession>
<keyword evidence="3" id="KW-0949">S-adenosyl-L-methionine</keyword>
<dbReference type="InterPro" id="IPR019410">
    <property type="entry name" value="Methyltransf_16"/>
</dbReference>
<name>A0AB32WSH8_THECC</name>
<dbReference type="SUPFAM" id="SSF53335">
    <property type="entry name" value="S-adenosyl-L-methionine-dependent methyltransferases"/>
    <property type="match status" value="1"/>
</dbReference>
<feature type="region of interest" description="Disordered" evidence="5">
    <location>
        <begin position="1"/>
        <end position="22"/>
    </location>
</feature>
<reference evidence="6" key="1">
    <citation type="journal article" date="1997" name="Nucleic Acids Res.">
        <title>tRNAscan-SE: a program for improved detection of transfer RNA genes in genomic sequence.</title>
        <authorList>
            <person name="Lowe T.M."/>
            <person name="Eddy S.R."/>
        </authorList>
    </citation>
    <scope>NUCLEOTIDE SEQUENCE [LARGE SCALE GENOMIC DNA]</scope>
    <source>
        <strain evidence="6">r\B97-61/B2</strain>
    </source>
</reference>
<keyword evidence="1" id="KW-0489">Methyltransferase</keyword>
<dbReference type="Proteomes" id="UP000694886">
    <property type="component" value="Chromosome 1"/>
</dbReference>
<evidence type="ECO:0000313" key="6">
    <source>
        <dbReference type="Proteomes" id="UP000694886"/>
    </source>
</evidence>
<gene>
    <name evidence="7" type="primary">LOC18610718</name>
</gene>
<comment type="similarity">
    <text evidence="4">Belongs to the methyltransferase superfamily. METTL23 family.</text>
</comment>
<sequence>MGDMDDDDDHDDEGGDGEALADQQMTTVSRHAFGDSERTAFSISIIENMKEDYGLFVWPCSIILAEYVWQQRLRFSGNRVVELGAGTCLPGLVAAKVGSFVTLTDDANRLEVLANMRRVCDLNNLNCEVLGLTWGVWDASIFSLHPQIILGADVLYDARAFDDLFAAVAFLLQSNPGSVFITTYHNRSGHHLIEFLMVKWGLKCVKLLDGFSLLPSNKAARLNGNIQLAEIVLNHERIEETFSSGAG</sequence>
<dbReference type="Gramene" id="Tc01v2_t001090.2">
    <property type="protein sequence ID" value="Tc01v2_p001090.2"/>
    <property type="gene ID" value="Tc01v2_g001090"/>
</dbReference>
<keyword evidence="2" id="KW-0808">Transferase</keyword>
<organism evidence="6 7">
    <name type="scientific">Theobroma cacao</name>
    <name type="common">Cacao</name>
    <name type="synonym">Cocoa</name>
    <dbReference type="NCBI Taxonomy" id="3641"/>
    <lineage>
        <taxon>Eukaryota</taxon>
        <taxon>Viridiplantae</taxon>
        <taxon>Streptophyta</taxon>
        <taxon>Embryophyta</taxon>
        <taxon>Tracheophyta</taxon>
        <taxon>Spermatophyta</taxon>
        <taxon>Magnoliopsida</taxon>
        <taxon>eudicotyledons</taxon>
        <taxon>Gunneridae</taxon>
        <taxon>Pentapetalae</taxon>
        <taxon>rosids</taxon>
        <taxon>malvids</taxon>
        <taxon>Malvales</taxon>
        <taxon>Malvaceae</taxon>
        <taxon>Byttnerioideae</taxon>
        <taxon>Theobroma</taxon>
    </lineage>
</organism>
<dbReference type="PANTHER" id="PTHR14614:SF164">
    <property type="entry name" value="HISTONE-ARGININE METHYLTRANSFERASE METTL23"/>
    <property type="match status" value="1"/>
</dbReference>
<dbReference type="Pfam" id="PF10294">
    <property type="entry name" value="Methyltransf_16"/>
    <property type="match status" value="1"/>
</dbReference>